<name>A0A5C5VUU5_9PLAN</name>
<organism evidence="2 3">
    <name type="scientific">Thalassoglobus neptunius</name>
    <dbReference type="NCBI Taxonomy" id="1938619"/>
    <lineage>
        <taxon>Bacteria</taxon>
        <taxon>Pseudomonadati</taxon>
        <taxon>Planctomycetota</taxon>
        <taxon>Planctomycetia</taxon>
        <taxon>Planctomycetales</taxon>
        <taxon>Planctomycetaceae</taxon>
        <taxon>Thalassoglobus</taxon>
    </lineage>
</organism>
<reference evidence="2 3" key="1">
    <citation type="submission" date="2019-02" db="EMBL/GenBank/DDBJ databases">
        <title>Deep-cultivation of Planctomycetes and their phenomic and genomic characterization uncovers novel biology.</title>
        <authorList>
            <person name="Wiegand S."/>
            <person name="Jogler M."/>
            <person name="Boedeker C."/>
            <person name="Pinto D."/>
            <person name="Vollmers J."/>
            <person name="Rivas-Marin E."/>
            <person name="Kohn T."/>
            <person name="Peeters S.H."/>
            <person name="Heuer A."/>
            <person name="Rast P."/>
            <person name="Oberbeckmann S."/>
            <person name="Bunk B."/>
            <person name="Jeske O."/>
            <person name="Meyerdierks A."/>
            <person name="Storesund J.E."/>
            <person name="Kallscheuer N."/>
            <person name="Luecker S."/>
            <person name="Lage O.M."/>
            <person name="Pohl T."/>
            <person name="Merkel B.J."/>
            <person name="Hornburger P."/>
            <person name="Mueller R.-W."/>
            <person name="Bruemmer F."/>
            <person name="Labrenz M."/>
            <person name="Spormann A.M."/>
            <person name="Op Den Camp H."/>
            <person name="Overmann J."/>
            <person name="Amann R."/>
            <person name="Jetten M.S.M."/>
            <person name="Mascher T."/>
            <person name="Medema M.H."/>
            <person name="Devos D.P."/>
            <person name="Kaster A.-K."/>
            <person name="Ovreas L."/>
            <person name="Rohde M."/>
            <person name="Galperin M.Y."/>
            <person name="Jogler C."/>
        </authorList>
    </citation>
    <scope>NUCLEOTIDE SEQUENCE [LARGE SCALE GENOMIC DNA]</scope>
    <source>
        <strain evidence="2 3">KOR42</strain>
    </source>
</reference>
<keyword evidence="3" id="KW-1185">Reference proteome</keyword>
<accession>A0A5C5VUU5</accession>
<feature type="compositionally biased region" description="Basic residues" evidence="1">
    <location>
        <begin position="251"/>
        <end position="265"/>
    </location>
</feature>
<dbReference type="AlphaFoldDB" id="A0A5C5VUU5"/>
<evidence type="ECO:0000313" key="2">
    <source>
        <dbReference type="EMBL" id="TWT41292.1"/>
    </source>
</evidence>
<feature type="region of interest" description="Disordered" evidence="1">
    <location>
        <begin position="241"/>
        <end position="265"/>
    </location>
</feature>
<sequence>MKVHRVEDSSTSLKCRCFTTALIITMAVSTVDTANAQPGRGRGAGIGRGPGANPGMRADMTTLHAMFASRDKIKRTVKLLPNGAEALTESDDQAITALLQEHVPAMENRVHANEPLPPMTSHPIFVELIKHADDYTLTYEETKKGIKVTYEATDPFVIMLVQEHAKLVSRFVKNGMEEIHKPYKLPKTDNAEPQPDGDSKATGESTSLGITPPRVILYANTDWLSWESFVSTTYVDLRRSNSTAGNQFPASRRRKSHQRNRSPTG</sequence>
<proteinExistence type="predicted"/>
<feature type="region of interest" description="Disordered" evidence="1">
    <location>
        <begin position="34"/>
        <end position="54"/>
    </location>
</feature>
<dbReference type="Proteomes" id="UP000317243">
    <property type="component" value="Unassembled WGS sequence"/>
</dbReference>
<gene>
    <name evidence="2" type="ORF">KOR42_48320</name>
</gene>
<evidence type="ECO:0000256" key="1">
    <source>
        <dbReference type="SAM" id="MobiDB-lite"/>
    </source>
</evidence>
<evidence type="ECO:0000313" key="3">
    <source>
        <dbReference type="Proteomes" id="UP000317243"/>
    </source>
</evidence>
<protein>
    <submittedName>
        <fullName evidence="2">Uncharacterized protein</fullName>
    </submittedName>
</protein>
<feature type="compositionally biased region" description="Gly residues" evidence="1">
    <location>
        <begin position="40"/>
        <end position="52"/>
    </location>
</feature>
<feature type="region of interest" description="Disordered" evidence="1">
    <location>
        <begin position="182"/>
        <end position="207"/>
    </location>
</feature>
<comment type="caution">
    <text evidence="2">The sequence shown here is derived from an EMBL/GenBank/DDBJ whole genome shotgun (WGS) entry which is preliminary data.</text>
</comment>
<dbReference type="EMBL" id="SIHI01000046">
    <property type="protein sequence ID" value="TWT41292.1"/>
    <property type="molecule type" value="Genomic_DNA"/>
</dbReference>